<keyword evidence="2" id="KW-1185">Reference proteome</keyword>
<accession>A0ABP6HL96</accession>
<gene>
    <name evidence="1" type="ORF">GCM10010521_68390</name>
</gene>
<reference evidence="2" key="1">
    <citation type="journal article" date="2019" name="Int. J. Syst. Evol. Microbiol.">
        <title>The Global Catalogue of Microorganisms (GCM) 10K type strain sequencing project: providing services to taxonomists for standard genome sequencing and annotation.</title>
        <authorList>
            <consortium name="The Broad Institute Genomics Platform"/>
            <consortium name="The Broad Institute Genome Sequencing Center for Infectious Disease"/>
            <person name="Wu L."/>
            <person name="Ma J."/>
        </authorList>
    </citation>
    <scope>NUCLEOTIDE SEQUENCE [LARGE SCALE GENOMIC DNA]</scope>
    <source>
        <strain evidence="2">JCM 11574</strain>
    </source>
</reference>
<organism evidence="1 2">
    <name type="scientific">Streptomyces rameus</name>
    <dbReference type="NCBI Taxonomy" id="68261"/>
    <lineage>
        <taxon>Bacteria</taxon>
        <taxon>Bacillati</taxon>
        <taxon>Actinomycetota</taxon>
        <taxon>Actinomycetes</taxon>
        <taxon>Kitasatosporales</taxon>
        <taxon>Streptomycetaceae</taxon>
        <taxon>Streptomyces</taxon>
    </lineage>
</organism>
<name>A0ABP6HL96_9ACTN</name>
<proteinExistence type="predicted"/>
<comment type="caution">
    <text evidence="1">The sequence shown here is derived from an EMBL/GenBank/DDBJ whole genome shotgun (WGS) entry which is preliminary data.</text>
</comment>
<dbReference type="Proteomes" id="UP001500893">
    <property type="component" value="Unassembled WGS sequence"/>
</dbReference>
<evidence type="ECO:0000313" key="2">
    <source>
        <dbReference type="Proteomes" id="UP001500893"/>
    </source>
</evidence>
<sequence>MLKPLDRAAEACGDGGAREAAAGRVPLGLPADGFGGVPLLTRPGRSVTARRLYPGAAAWSCTGVYGSSPPDGHVEAAALPARHPRPERRILA</sequence>
<protein>
    <submittedName>
        <fullName evidence="1">Uncharacterized protein</fullName>
    </submittedName>
</protein>
<dbReference type="EMBL" id="BAAAVM010000136">
    <property type="protein sequence ID" value="GAA2779553.1"/>
    <property type="molecule type" value="Genomic_DNA"/>
</dbReference>
<evidence type="ECO:0000313" key="1">
    <source>
        <dbReference type="EMBL" id="GAA2779553.1"/>
    </source>
</evidence>